<accession>A0ABU5EJB9</accession>
<proteinExistence type="predicted"/>
<keyword evidence="2" id="KW-1185">Reference proteome</keyword>
<reference evidence="1 2" key="1">
    <citation type="submission" date="2023-11" db="EMBL/GenBank/DDBJ databases">
        <title>Winogradskyella pelagius sp. nov., isolated from coastal sediment.</title>
        <authorList>
            <person name="Li F."/>
        </authorList>
    </citation>
    <scope>NUCLEOTIDE SEQUENCE [LARGE SCALE GENOMIC DNA]</scope>
    <source>
        <strain evidence="1 2">KCTC 23502</strain>
    </source>
</reference>
<name>A0ABU5EJB9_9FLAO</name>
<comment type="caution">
    <text evidence="1">The sequence shown here is derived from an EMBL/GenBank/DDBJ whole genome shotgun (WGS) entry which is preliminary data.</text>
</comment>
<dbReference type="EMBL" id="JAXDAE010000001">
    <property type="protein sequence ID" value="MDY2586114.1"/>
    <property type="molecule type" value="Genomic_DNA"/>
</dbReference>
<evidence type="ECO:0000313" key="1">
    <source>
        <dbReference type="EMBL" id="MDY2586114.1"/>
    </source>
</evidence>
<organism evidence="1 2">
    <name type="scientific">Winogradskyella aquimaris</name>
    <dbReference type="NCBI Taxonomy" id="864074"/>
    <lineage>
        <taxon>Bacteria</taxon>
        <taxon>Pseudomonadati</taxon>
        <taxon>Bacteroidota</taxon>
        <taxon>Flavobacteriia</taxon>
        <taxon>Flavobacteriales</taxon>
        <taxon>Flavobacteriaceae</taxon>
        <taxon>Winogradskyella</taxon>
    </lineage>
</organism>
<dbReference type="PANTHER" id="PTHR42754">
    <property type="entry name" value="ENDOGLUCANASE"/>
    <property type="match status" value="1"/>
</dbReference>
<evidence type="ECO:0008006" key="3">
    <source>
        <dbReference type="Google" id="ProtNLM"/>
    </source>
</evidence>
<protein>
    <recommendedName>
        <fullName evidence="3">Bulb-type lectin domain-containing protein</fullName>
    </recommendedName>
</protein>
<dbReference type="InterPro" id="IPR011047">
    <property type="entry name" value="Quinoprotein_ADH-like_sf"/>
</dbReference>
<evidence type="ECO:0000313" key="2">
    <source>
        <dbReference type="Proteomes" id="UP001285855"/>
    </source>
</evidence>
<dbReference type="PANTHER" id="PTHR42754:SF1">
    <property type="entry name" value="LIPOPROTEIN"/>
    <property type="match status" value="1"/>
</dbReference>
<gene>
    <name evidence="1" type="ORF">SNF14_02085</name>
</gene>
<dbReference type="Proteomes" id="UP001285855">
    <property type="component" value="Unassembled WGS sequence"/>
</dbReference>
<sequence>MGMILLNCSSDDASNSSTNAEILFAKTFGGSKNDSAQSVIATTDGGYAVLGYTQSNDDDITDKQDESFDYWVLKFDAQDQLQWQKTYGGSGDDRGNAIIQTSDGGYAILGYSFSNNGDVTTNAGLQDYWLVKLDANGNIIWEKSFGYQGADSGISIIETSDQGFLLSGILDVTASGGEGNSSRTANRHAGGDYWVLKLNSSGDLEWSRYFGGNFTDTPYNAIETNDNAYIIVGSSDSDDTDISNNIGTYDYWVIKLSLSGELIWERSFGGSQIDEARGVVNTIDGNFIIAGDTRSDDNNVSQNNGAADLWLVNISPDGSLIWEKTIGGSSFDVARAIKKSANNGFLLSGSSRSSDMDVSENNGQNDAWVLKTDHAGTLIWEKTVGGSNIDFAYDIAELLDGSIIAVGDTASNDGDIIENKGFTDLLILKIED</sequence>
<dbReference type="SUPFAM" id="SSF50998">
    <property type="entry name" value="Quinoprotein alcohol dehydrogenase-like"/>
    <property type="match status" value="1"/>
</dbReference>